<reference evidence="2 3" key="1">
    <citation type="journal article" date="2019" name="Appl. Microbiol. Biotechnol.">
        <title>Genome sequence of Isaria javanica and comparative genome analysis insights into family S53 peptidase evolution in fungal entomopathogens.</title>
        <authorList>
            <person name="Lin R."/>
            <person name="Zhang X."/>
            <person name="Xin B."/>
            <person name="Zou M."/>
            <person name="Gao Y."/>
            <person name="Qin F."/>
            <person name="Hu Q."/>
            <person name="Xie B."/>
            <person name="Cheng X."/>
        </authorList>
    </citation>
    <scope>NUCLEOTIDE SEQUENCE [LARGE SCALE GENOMIC DNA]</scope>
    <source>
        <strain evidence="2 3">IJ1G</strain>
    </source>
</reference>
<proteinExistence type="predicted"/>
<evidence type="ECO:0000313" key="2">
    <source>
        <dbReference type="EMBL" id="TQV91812.1"/>
    </source>
</evidence>
<accession>A0A545UQR7</accession>
<dbReference type="AlphaFoldDB" id="A0A545UQR7"/>
<sequence>MSVRRPLHHVVRSVEKRKIRFCPAAVHKLNTRSSSPPLPSVSRELQKHKFS</sequence>
<organism evidence="2 3">
    <name type="scientific">Cordyceps javanica</name>
    <dbReference type="NCBI Taxonomy" id="43265"/>
    <lineage>
        <taxon>Eukaryota</taxon>
        <taxon>Fungi</taxon>
        <taxon>Dikarya</taxon>
        <taxon>Ascomycota</taxon>
        <taxon>Pezizomycotina</taxon>
        <taxon>Sordariomycetes</taxon>
        <taxon>Hypocreomycetidae</taxon>
        <taxon>Hypocreales</taxon>
        <taxon>Cordycipitaceae</taxon>
        <taxon>Cordyceps</taxon>
    </lineage>
</organism>
<gene>
    <name evidence="2" type="ORF">IF1G_09397</name>
</gene>
<keyword evidence="3" id="KW-1185">Reference proteome</keyword>
<evidence type="ECO:0000313" key="3">
    <source>
        <dbReference type="Proteomes" id="UP000315783"/>
    </source>
</evidence>
<name>A0A545UQR7_9HYPO</name>
<feature type="region of interest" description="Disordered" evidence="1">
    <location>
        <begin position="29"/>
        <end position="51"/>
    </location>
</feature>
<dbReference type="EMBL" id="SPUK01000017">
    <property type="protein sequence ID" value="TQV91812.1"/>
    <property type="molecule type" value="Genomic_DNA"/>
</dbReference>
<comment type="caution">
    <text evidence="2">The sequence shown here is derived from an EMBL/GenBank/DDBJ whole genome shotgun (WGS) entry which is preliminary data.</text>
</comment>
<evidence type="ECO:0000256" key="1">
    <source>
        <dbReference type="SAM" id="MobiDB-lite"/>
    </source>
</evidence>
<protein>
    <submittedName>
        <fullName evidence="2">Uncharacterized protein</fullName>
    </submittedName>
</protein>
<dbReference type="Proteomes" id="UP000315783">
    <property type="component" value="Unassembled WGS sequence"/>
</dbReference>